<keyword evidence="5" id="KW-1185">Reference proteome</keyword>
<dbReference type="InterPro" id="IPR002885">
    <property type="entry name" value="PPR_rpt"/>
</dbReference>
<dbReference type="EMBL" id="JANJYI010000009">
    <property type="protein sequence ID" value="KAK2634615.1"/>
    <property type="molecule type" value="Genomic_DNA"/>
</dbReference>
<evidence type="ECO:0008006" key="6">
    <source>
        <dbReference type="Google" id="ProtNLM"/>
    </source>
</evidence>
<dbReference type="PANTHER" id="PTHR47447:SF24">
    <property type="entry name" value="PENTATRICOPEPTIDE REPEAT-CONTAINING PROTEIN"/>
    <property type="match status" value="1"/>
</dbReference>
<feature type="repeat" description="PPR" evidence="3">
    <location>
        <begin position="235"/>
        <end position="269"/>
    </location>
</feature>
<protein>
    <recommendedName>
        <fullName evidence="6">Pentatricopeptide repeat-containing protein</fullName>
    </recommendedName>
</protein>
<dbReference type="InterPro" id="IPR011990">
    <property type="entry name" value="TPR-like_helical_dom_sf"/>
</dbReference>
<feature type="repeat" description="PPR" evidence="3">
    <location>
        <begin position="650"/>
        <end position="684"/>
    </location>
</feature>
<dbReference type="AlphaFoldDB" id="A0AAD9TFM9"/>
<sequence length="728" mass="82017">MATKFASLTFSIKVFDKLHLTAWISSLSCANIIPVSPETDKNTTNTADFDAKIQSLRNSLYPDNLIRVLDDTSDLSSAVKIFKWVSLQKRFQHTADTYHKMILKVGLAGNVEEMERFCQNMVKNRCPDAKEALVSLVHCFVEQSRVNESVRVLVNMNLGGFRPSVDLFNVVLGALVKEKRGFQDVLFVYKEMVKSAVVPNVDTLNYLLEVLFETDRIESALDQFRRMKMKDCSPNSRTFELVIRGLIANSRVDDSVMVLGEMFNLGFQPELSFYTSAIPLFCRENKLEEAIRLFRMMRDSNYVPDESTYEELIRCLCENFRLDETYNILEEMIETGLTPADDVFADIVIGFCEVGNFEKSLNLLEDKCGYLTFPHNAMLESCCSAGKFSLAKRILEKMANRNITDCNSWNIPFRWLCENMEFRKANELLGRMIVSSVVPDCATHSALVLGNCKFSRYEDALKVFRQVCAKFWVLDSISYSELVEGLCRVENVTEAAEVFHYMSENGFSLCSSSFNMLINGMCGMGKVDKAIRLRSLAHNSGTSYTNLTYSTIMLGLSKLNKVKDLFVVLSQMLVDGCTLDVEAYCILIRSTSSQNQTRDCALFFNLMVNEGLVPDSETMFSLLTCLANHSQLHIISTGIVKLVSNSEILNSAMYNILINGFWKEGFKSEASQLLDLMLEKGWVPDATTHRLLVGSSAAEETDNGRFSDEISSMQDSVSNILAEGLGNT</sequence>
<proteinExistence type="inferred from homology"/>
<keyword evidence="2" id="KW-0677">Repeat</keyword>
<feature type="repeat" description="PPR" evidence="3">
    <location>
        <begin position="270"/>
        <end position="304"/>
    </location>
</feature>
<feature type="repeat" description="PPR" evidence="3">
    <location>
        <begin position="475"/>
        <end position="509"/>
    </location>
</feature>
<evidence type="ECO:0000313" key="5">
    <source>
        <dbReference type="Proteomes" id="UP001280121"/>
    </source>
</evidence>
<dbReference type="PROSITE" id="PS51375">
    <property type="entry name" value="PPR"/>
    <property type="match status" value="8"/>
</dbReference>
<name>A0AAD9TFM9_9ROSI</name>
<dbReference type="NCBIfam" id="TIGR00756">
    <property type="entry name" value="PPR"/>
    <property type="match status" value="9"/>
</dbReference>
<comment type="caution">
    <text evidence="4">The sequence shown here is derived from an EMBL/GenBank/DDBJ whole genome shotgun (WGS) entry which is preliminary data.</text>
</comment>
<evidence type="ECO:0000256" key="2">
    <source>
        <dbReference type="ARBA" id="ARBA00022737"/>
    </source>
</evidence>
<dbReference type="Pfam" id="PF01535">
    <property type="entry name" value="PPR"/>
    <property type="match status" value="5"/>
</dbReference>
<dbReference type="Proteomes" id="UP001280121">
    <property type="component" value="Unassembled WGS sequence"/>
</dbReference>
<gene>
    <name evidence="4" type="ORF">Ddye_029407</name>
</gene>
<dbReference type="PANTHER" id="PTHR47447">
    <property type="entry name" value="OS03G0856100 PROTEIN"/>
    <property type="match status" value="1"/>
</dbReference>
<reference evidence="4" key="1">
    <citation type="journal article" date="2023" name="Plant J.">
        <title>Genome sequences and population genomics provide insights into the demographic history, inbreeding, and mutation load of two 'living fossil' tree species of Dipteronia.</title>
        <authorList>
            <person name="Feng Y."/>
            <person name="Comes H.P."/>
            <person name="Chen J."/>
            <person name="Zhu S."/>
            <person name="Lu R."/>
            <person name="Zhang X."/>
            <person name="Li P."/>
            <person name="Qiu J."/>
            <person name="Olsen K.M."/>
            <person name="Qiu Y."/>
        </authorList>
    </citation>
    <scope>NUCLEOTIDE SEQUENCE</scope>
    <source>
        <strain evidence="4">KIB01</strain>
    </source>
</reference>
<evidence type="ECO:0000256" key="3">
    <source>
        <dbReference type="PROSITE-ProRule" id="PRU00708"/>
    </source>
</evidence>
<dbReference type="Gene3D" id="1.25.40.10">
    <property type="entry name" value="Tetratricopeptide repeat domain"/>
    <property type="match status" value="7"/>
</dbReference>
<evidence type="ECO:0000313" key="4">
    <source>
        <dbReference type="EMBL" id="KAK2634615.1"/>
    </source>
</evidence>
<organism evidence="4 5">
    <name type="scientific">Dipteronia dyeriana</name>
    <dbReference type="NCBI Taxonomy" id="168575"/>
    <lineage>
        <taxon>Eukaryota</taxon>
        <taxon>Viridiplantae</taxon>
        <taxon>Streptophyta</taxon>
        <taxon>Embryophyta</taxon>
        <taxon>Tracheophyta</taxon>
        <taxon>Spermatophyta</taxon>
        <taxon>Magnoliopsida</taxon>
        <taxon>eudicotyledons</taxon>
        <taxon>Gunneridae</taxon>
        <taxon>Pentapetalae</taxon>
        <taxon>rosids</taxon>
        <taxon>malvids</taxon>
        <taxon>Sapindales</taxon>
        <taxon>Sapindaceae</taxon>
        <taxon>Hippocastanoideae</taxon>
        <taxon>Acereae</taxon>
        <taxon>Dipteronia</taxon>
    </lineage>
</organism>
<comment type="similarity">
    <text evidence="1">Belongs to the PPR family. P subfamily.</text>
</comment>
<dbReference type="Pfam" id="PF13041">
    <property type="entry name" value="PPR_2"/>
    <property type="match status" value="2"/>
</dbReference>
<evidence type="ECO:0000256" key="1">
    <source>
        <dbReference type="ARBA" id="ARBA00007626"/>
    </source>
</evidence>
<accession>A0AAD9TFM9</accession>
<feature type="repeat" description="PPR" evidence="3">
    <location>
        <begin position="200"/>
        <end position="234"/>
    </location>
</feature>
<feature type="repeat" description="PPR" evidence="3">
    <location>
        <begin position="371"/>
        <end position="405"/>
    </location>
</feature>
<dbReference type="PROSITE" id="PS51257">
    <property type="entry name" value="PROKAR_LIPOPROTEIN"/>
    <property type="match status" value="1"/>
</dbReference>
<feature type="repeat" description="PPR" evidence="3">
    <location>
        <begin position="305"/>
        <end position="339"/>
    </location>
</feature>
<feature type="repeat" description="PPR" evidence="3">
    <location>
        <begin position="164"/>
        <end position="199"/>
    </location>
</feature>